<accession>A0ABQ9UR51</accession>
<dbReference type="EMBL" id="JASSZA010000011">
    <property type="protein sequence ID" value="KAK2098978.1"/>
    <property type="molecule type" value="Genomic_DNA"/>
</dbReference>
<organism evidence="1 2">
    <name type="scientific">Saguinus oedipus</name>
    <name type="common">Cotton-top tamarin</name>
    <name type="synonym">Oedipomidas oedipus</name>
    <dbReference type="NCBI Taxonomy" id="9490"/>
    <lineage>
        <taxon>Eukaryota</taxon>
        <taxon>Metazoa</taxon>
        <taxon>Chordata</taxon>
        <taxon>Craniata</taxon>
        <taxon>Vertebrata</taxon>
        <taxon>Euteleostomi</taxon>
        <taxon>Mammalia</taxon>
        <taxon>Eutheria</taxon>
        <taxon>Euarchontoglires</taxon>
        <taxon>Primates</taxon>
        <taxon>Haplorrhini</taxon>
        <taxon>Platyrrhini</taxon>
        <taxon>Cebidae</taxon>
        <taxon>Callitrichinae</taxon>
        <taxon>Saguinus</taxon>
    </lineage>
</organism>
<keyword evidence="2" id="KW-1185">Reference proteome</keyword>
<dbReference type="Proteomes" id="UP001266305">
    <property type="component" value="Unassembled WGS sequence"/>
</dbReference>
<name>A0ABQ9UR51_SAGOE</name>
<sequence length="52" mass="5849">EKVTESLGGLGRDLCRLGDFFQILKALLQTLTGPLKDTEGWIRSLQVSRKEM</sequence>
<comment type="caution">
    <text evidence="1">The sequence shown here is derived from an EMBL/GenBank/DDBJ whole genome shotgun (WGS) entry which is preliminary data.</text>
</comment>
<reference evidence="1 2" key="1">
    <citation type="submission" date="2023-05" db="EMBL/GenBank/DDBJ databases">
        <title>B98-5 Cell Line De Novo Hybrid Assembly: An Optical Mapping Approach.</title>
        <authorList>
            <person name="Kananen K."/>
            <person name="Auerbach J.A."/>
            <person name="Kautto E."/>
            <person name="Blachly J.S."/>
        </authorList>
    </citation>
    <scope>NUCLEOTIDE SEQUENCE [LARGE SCALE GENOMIC DNA]</scope>
    <source>
        <strain evidence="1">B95-8</strain>
        <tissue evidence="1">Cell line</tissue>
    </source>
</reference>
<proteinExistence type="predicted"/>
<protein>
    <submittedName>
        <fullName evidence="1">Uncharacterized protein</fullName>
    </submittedName>
</protein>
<evidence type="ECO:0000313" key="1">
    <source>
        <dbReference type="EMBL" id="KAK2098978.1"/>
    </source>
</evidence>
<feature type="non-terminal residue" evidence="1">
    <location>
        <position position="1"/>
    </location>
</feature>
<evidence type="ECO:0000313" key="2">
    <source>
        <dbReference type="Proteomes" id="UP001266305"/>
    </source>
</evidence>
<feature type="non-terminal residue" evidence="1">
    <location>
        <position position="52"/>
    </location>
</feature>
<gene>
    <name evidence="1" type="ORF">P7K49_024429</name>
</gene>